<name>A0ABV7WMU0_9GAMM</name>
<proteinExistence type="predicted"/>
<dbReference type="Pfam" id="PF13673">
    <property type="entry name" value="Acetyltransf_10"/>
    <property type="match status" value="1"/>
</dbReference>
<protein>
    <submittedName>
        <fullName evidence="2">GNAT family N-acetyltransferase</fullName>
    </submittedName>
</protein>
<dbReference type="SUPFAM" id="SSF55729">
    <property type="entry name" value="Acyl-CoA N-acyltransferases (Nat)"/>
    <property type="match status" value="1"/>
</dbReference>
<dbReference type="RefSeq" id="WP_290281170.1">
    <property type="nucleotide sequence ID" value="NZ_JAUFQI010000001.1"/>
</dbReference>
<evidence type="ECO:0000313" key="2">
    <source>
        <dbReference type="EMBL" id="MFC3700628.1"/>
    </source>
</evidence>
<dbReference type="CDD" id="cd04301">
    <property type="entry name" value="NAT_SF"/>
    <property type="match status" value="1"/>
</dbReference>
<evidence type="ECO:0000259" key="1">
    <source>
        <dbReference type="PROSITE" id="PS51186"/>
    </source>
</evidence>
<feature type="domain" description="N-acetyltransferase" evidence="1">
    <location>
        <begin position="15"/>
        <end position="155"/>
    </location>
</feature>
<gene>
    <name evidence="2" type="ORF">ACFOND_03170</name>
</gene>
<dbReference type="InterPro" id="IPR016181">
    <property type="entry name" value="Acyl_CoA_acyltransferase"/>
</dbReference>
<dbReference type="Gene3D" id="3.40.630.30">
    <property type="match status" value="1"/>
</dbReference>
<organism evidence="2 3">
    <name type="scientific">Reinekea marina</name>
    <dbReference type="NCBI Taxonomy" id="1310421"/>
    <lineage>
        <taxon>Bacteria</taxon>
        <taxon>Pseudomonadati</taxon>
        <taxon>Pseudomonadota</taxon>
        <taxon>Gammaproteobacteria</taxon>
        <taxon>Oceanospirillales</taxon>
        <taxon>Saccharospirillaceae</taxon>
        <taxon>Reinekea</taxon>
    </lineage>
</organism>
<reference evidence="3" key="1">
    <citation type="journal article" date="2019" name="Int. J. Syst. Evol. Microbiol.">
        <title>The Global Catalogue of Microorganisms (GCM) 10K type strain sequencing project: providing services to taxonomists for standard genome sequencing and annotation.</title>
        <authorList>
            <consortium name="The Broad Institute Genomics Platform"/>
            <consortium name="The Broad Institute Genome Sequencing Center for Infectious Disease"/>
            <person name="Wu L."/>
            <person name="Ma J."/>
        </authorList>
    </citation>
    <scope>NUCLEOTIDE SEQUENCE [LARGE SCALE GENOMIC DNA]</scope>
    <source>
        <strain evidence="3">CECT 8288</strain>
    </source>
</reference>
<accession>A0ABV7WMU0</accession>
<comment type="caution">
    <text evidence="2">The sequence shown here is derived from an EMBL/GenBank/DDBJ whole genome shotgun (WGS) entry which is preliminary data.</text>
</comment>
<dbReference type="PROSITE" id="PS51186">
    <property type="entry name" value="GNAT"/>
    <property type="match status" value="1"/>
</dbReference>
<dbReference type="EMBL" id="JBHRYN010000006">
    <property type="protein sequence ID" value="MFC3700628.1"/>
    <property type="molecule type" value="Genomic_DNA"/>
</dbReference>
<sequence>MEFHSPNQDIIWQCVPFSALSAQTLYDVLALRIKVFCVEQNCPYQDPDGQDNQCWHVLAHLNGELVATARILPPELSYPDACSIGRVACSETVRGQKVGQQLMKRAVDACEAYFPNHPIRIGAQRYLERFYSQFGFETQGEPYLEDGIVHVTMEK</sequence>
<dbReference type="InterPro" id="IPR000182">
    <property type="entry name" value="GNAT_dom"/>
</dbReference>
<keyword evidence="3" id="KW-1185">Reference proteome</keyword>
<evidence type="ECO:0000313" key="3">
    <source>
        <dbReference type="Proteomes" id="UP001595710"/>
    </source>
</evidence>
<dbReference type="Proteomes" id="UP001595710">
    <property type="component" value="Unassembled WGS sequence"/>
</dbReference>